<dbReference type="RefSeq" id="WP_108437582.1">
    <property type="nucleotide sequence ID" value="NZ_CP028920.1"/>
</dbReference>
<evidence type="ECO:0000256" key="4">
    <source>
        <dbReference type="ARBA" id="ARBA00022989"/>
    </source>
</evidence>
<dbReference type="InterPro" id="IPR005498">
    <property type="entry name" value="T4SS_VirB10/TraB/TrbI"/>
</dbReference>
<evidence type="ECO:0000256" key="6">
    <source>
        <dbReference type="SAM" id="MobiDB-lite"/>
    </source>
</evidence>
<evidence type="ECO:0000256" key="5">
    <source>
        <dbReference type="ARBA" id="ARBA00023136"/>
    </source>
</evidence>
<geneLocation type="plasmid" evidence="8">
    <name>unnamed2</name>
</geneLocation>
<dbReference type="AlphaFoldDB" id="A0A2S0USI3"/>
<comment type="similarity">
    <text evidence="2">Belongs to the TrbI/VirB10 family.</text>
</comment>
<protein>
    <submittedName>
        <fullName evidence="8">Conjugal transfer protein</fullName>
    </submittedName>
</protein>
<reference evidence="8 9" key="1">
    <citation type="submission" date="2018-04" db="EMBL/GenBank/DDBJ databases">
        <title>Genome sequencing of Gemmobacter.</title>
        <authorList>
            <person name="Yi H."/>
            <person name="Baek M.-G."/>
        </authorList>
    </citation>
    <scope>NUCLEOTIDE SEQUENCE [LARGE SCALE GENOMIC DNA]</scope>
    <source>
        <strain evidence="8 9">HYN0069</strain>
        <plasmid evidence="9">Plasmid unnamed2</plasmid>
    </source>
</reference>
<keyword evidence="3 7" id="KW-0812">Transmembrane</keyword>
<dbReference type="KEGG" id="geh:HYN69_19555"/>
<evidence type="ECO:0000256" key="7">
    <source>
        <dbReference type="SAM" id="Phobius"/>
    </source>
</evidence>
<keyword evidence="8" id="KW-0614">Plasmid</keyword>
<dbReference type="Proteomes" id="UP000244496">
    <property type="component" value="Plasmid unnamed2"/>
</dbReference>
<dbReference type="InterPro" id="IPR042217">
    <property type="entry name" value="T4SS_VirB10/TrbI"/>
</dbReference>
<evidence type="ECO:0000256" key="2">
    <source>
        <dbReference type="ARBA" id="ARBA00010265"/>
    </source>
</evidence>
<gene>
    <name evidence="8" type="ORF">HYN69_19555</name>
</gene>
<keyword evidence="9" id="KW-1185">Reference proteome</keyword>
<dbReference type="Gene3D" id="2.40.128.260">
    <property type="entry name" value="Type IV secretion system, VirB10/TraB/TrbI"/>
    <property type="match status" value="1"/>
</dbReference>
<feature type="transmembrane region" description="Helical" evidence="7">
    <location>
        <begin position="32"/>
        <end position="51"/>
    </location>
</feature>
<keyword evidence="5 7" id="KW-0472">Membrane</keyword>
<organism evidence="8 9">
    <name type="scientific">Paragemmobacter aquarius</name>
    <dbReference type="NCBI Taxonomy" id="2169400"/>
    <lineage>
        <taxon>Bacteria</taxon>
        <taxon>Pseudomonadati</taxon>
        <taxon>Pseudomonadota</taxon>
        <taxon>Alphaproteobacteria</taxon>
        <taxon>Rhodobacterales</taxon>
        <taxon>Paracoccaceae</taxon>
        <taxon>Paragemmobacter</taxon>
    </lineage>
</organism>
<keyword evidence="4 7" id="KW-1133">Transmembrane helix</keyword>
<proteinExistence type="inferred from homology"/>
<evidence type="ECO:0000256" key="1">
    <source>
        <dbReference type="ARBA" id="ARBA00004167"/>
    </source>
</evidence>
<evidence type="ECO:0000313" key="9">
    <source>
        <dbReference type="Proteomes" id="UP000244496"/>
    </source>
</evidence>
<dbReference type="GO" id="GO:0016020">
    <property type="term" value="C:membrane"/>
    <property type="evidence" value="ECO:0007669"/>
    <property type="project" value="UniProtKB-SubCell"/>
</dbReference>
<evidence type="ECO:0000256" key="3">
    <source>
        <dbReference type="ARBA" id="ARBA00022692"/>
    </source>
</evidence>
<name>A0A2S0USI3_9RHOB</name>
<dbReference type="OrthoDB" id="9807354at2"/>
<sequence>MSDETQAEKLTARMERMKPSEAPKRRRGINPYALSAMTAVAGVGVGAWLVLAAPDAPAPAPAIETASVSDFQGDGTGTDGFSVSRPKPQIVPAAPDTSEAERLQAEIEALNAQIADLNANPVTVTDEAALADLKAQVAALDADAKARAAALSDLERENIRLQTELETKALIDGDSEAEAARAREEELARRRQEAEMLNEAQIHSDMVALRFSMDMGGEAGAAAPPTGAPGQAATGDDAFRRAGAKAAEVRQAEVIADPAHTVMQGTLIEAALETAISTDLAGNVSAIVSHDVWSFDMSRVLIPRGSRLFGRYDSEVDAGQRRVLIAWDRLVTTDGQSVTLAAYGTDRIGRSGLPGTVRNHFLQRFGTAALISLIGAVPTLAADKYAANEVASDTAENVGTDLGEAVNTVMADYLSIPPTISVNQGAVVMIRVDADLAFY</sequence>
<dbReference type="Pfam" id="PF03743">
    <property type="entry name" value="TrbI"/>
    <property type="match status" value="1"/>
</dbReference>
<evidence type="ECO:0000313" key="8">
    <source>
        <dbReference type="EMBL" id="AWB50779.1"/>
    </source>
</evidence>
<dbReference type="EMBL" id="CP028920">
    <property type="protein sequence ID" value="AWB50779.1"/>
    <property type="molecule type" value="Genomic_DNA"/>
</dbReference>
<feature type="region of interest" description="Disordered" evidence="6">
    <location>
        <begin position="1"/>
        <end position="28"/>
    </location>
</feature>
<accession>A0A2S0USI3</accession>
<dbReference type="CDD" id="cd16429">
    <property type="entry name" value="VirB10"/>
    <property type="match status" value="1"/>
</dbReference>
<feature type="compositionally biased region" description="Basic and acidic residues" evidence="6">
    <location>
        <begin position="1"/>
        <end position="23"/>
    </location>
</feature>
<comment type="subcellular location">
    <subcellularLocation>
        <location evidence="1">Membrane</location>
        <topology evidence="1">Single-pass membrane protein</topology>
    </subcellularLocation>
</comment>